<dbReference type="Proteomes" id="UP000676649">
    <property type="component" value="Chromosome"/>
</dbReference>
<protein>
    <submittedName>
        <fullName evidence="3">DUF1269 domain-containing protein</fullName>
    </submittedName>
</protein>
<dbReference type="InterPro" id="IPR052948">
    <property type="entry name" value="Low_temp-induced_all0457"/>
</dbReference>
<dbReference type="RefSeq" id="WP_215584876.1">
    <property type="nucleotide sequence ID" value="NZ_CP073754.1"/>
</dbReference>
<feature type="transmembrane region" description="Helical" evidence="1">
    <location>
        <begin position="98"/>
        <end position="122"/>
    </location>
</feature>
<evidence type="ECO:0000259" key="2">
    <source>
        <dbReference type="Pfam" id="PF11181"/>
    </source>
</evidence>
<evidence type="ECO:0000313" key="3">
    <source>
        <dbReference type="EMBL" id="QWF72418.1"/>
    </source>
</evidence>
<evidence type="ECO:0000256" key="1">
    <source>
        <dbReference type="SAM" id="Phobius"/>
    </source>
</evidence>
<dbReference type="PANTHER" id="PTHR36109">
    <property type="entry name" value="MEMBRANE PROTEIN-RELATED"/>
    <property type="match status" value="1"/>
</dbReference>
<organism evidence="3 4">
    <name type="scientific">Methylomonas paludis</name>
    <dbReference type="NCBI Taxonomy" id="1173101"/>
    <lineage>
        <taxon>Bacteria</taxon>
        <taxon>Pseudomonadati</taxon>
        <taxon>Pseudomonadota</taxon>
        <taxon>Gammaproteobacteria</taxon>
        <taxon>Methylococcales</taxon>
        <taxon>Methylococcaceae</taxon>
        <taxon>Methylomonas</taxon>
    </lineage>
</organism>
<keyword evidence="1" id="KW-0472">Membrane</keyword>
<feature type="transmembrane region" description="Helical" evidence="1">
    <location>
        <begin position="66"/>
        <end position="86"/>
    </location>
</feature>
<evidence type="ECO:0000313" key="4">
    <source>
        <dbReference type="Proteomes" id="UP000676649"/>
    </source>
</evidence>
<accession>A0A975MQZ4</accession>
<keyword evidence="1" id="KW-0812">Transmembrane</keyword>
<dbReference type="EMBL" id="CP073754">
    <property type="protein sequence ID" value="QWF72418.1"/>
    <property type="molecule type" value="Genomic_DNA"/>
</dbReference>
<proteinExistence type="predicted"/>
<gene>
    <name evidence="3" type="ORF">KEF85_08235</name>
</gene>
<keyword evidence="1" id="KW-1133">Transmembrane helix</keyword>
<dbReference type="InterPro" id="IPR025889">
    <property type="entry name" value="GSP17M-like_dom"/>
</dbReference>
<sequence length="179" mass="19280">MSVKESSAVGVFNTHLDAESAVKELQKSGYDMKKLSVVGKDYHSEENVVGYYNTGDRMATWGKFGLFWGWLWGLLFGSAFFLIPGIGPVMVGGPLVSWILGALELSVITGGLTAFGGALASIGIPKDSVIRYETALKADKFVLIVHGTLMEVEKAKSILLSNKAEAADVHEYATAHHVM</sequence>
<dbReference type="KEGG" id="mpad:KEF85_08235"/>
<dbReference type="Pfam" id="PF11181">
    <property type="entry name" value="YflT"/>
    <property type="match status" value="1"/>
</dbReference>
<keyword evidence="4" id="KW-1185">Reference proteome</keyword>
<name>A0A975MQZ4_9GAMM</name>
<reference evidence="3" key="1">
    <citation type="submission" date="2021-04" db="EMBL/GenBank/DDBJ databases">
        <title>Draft genome sequence data of methanotrophic Methylovulum sp. strain S1L and Methylomonas sp. strain S2AM isolated from boreal lake water columns.</title>
        <authorList>
            <person name="Rissanen A.J."/>
            <person name="Mangayil R."/>
            <person name="Svenning M.M."/>
            <person name="Khanongnuch R."/>
        </authorList>
    </citation>
    <scope>NUCLEOTIDE SEQUENCE</scope>
    <source>
        <strain evidence="3">S2AM</strain>
    </source>
</reference>
<feature type="domain" description="General stress protein 17M-like" evidence="2">
    <location>
        <begin position="9"/>
        <end position="75"/>
    </location>
</feature>
<dbReference type="AlphaFoldDB" id="A0A975MQZ4"/>
<dbReference type="PANTHER" id="PTHR36109:SF2">
    <property type="entry name" value="MEMBRANE PROTEIN"/>
    <property type="match status" value="1"/>
</dbReference>